<dbReference type="InterPro" id="IPR005467">
    <property type="entry name" value="His_kinase_dom"/>
</dbReference>
<feature type="transmembrane region" description="Helical" evidence="7">
    <location>
        <begin position="73"/>
        <end position="96"/>
    </location>
</feature>
<evidence type="ECO:0000256" key="5">
    <source>
        <dbReference type="ARBA" id="ARBA00022777"/>
    </source>
</evidence>
<dbReference type="InterPro" id="IPR004358">
    <property type="entry name" value="Sig_transdc_His_kin-like_C"/>
</dbReference>
<feature type="transmembrane region" description="Helical" evidence="7">
    <location>
        <begin position="157"/>
        <end position="178"/>
    </location>
</feature>
<dbReference type="Gene3D" id="3.30.565.10">
    <property type="entry name" value="Histidine kinase-like ATPase, C-terminal domain"/>
    <property type="match status" value="1"/>
</dbReference>
<keyword evidence="6" id="KW-0902">Two-component regulatory system</keyword>
<dbReference type="EMBL" id="JAESWC010000002">
    <property type="protein sequence ID" value="MBL4935614.1"/>
    <property type="molecule type" value="Genomic_DNA"/>
</dbReference>
<keyword evidence="7" id="KW-0472">Membrane</keyword>
<evidence type="ECO:0000256" key="7">
    <source>
        <dbReference type="SAM" id="Phobius"/>
    </source>
</evidence>
<evidence type="ECO:0000256" key="4">
    <source>
        <dbReference type="ARBA" id="ARBA00022679"/>
    </source>
</evidence>
<evidence type="ECO:0000313" key="9">
    <source>
        <dbReference type="EMBL" id="MBL4935614.1"/>
    </source>
</evidence>
<evidence type="ECO:0000256" key="1">
    <source>
        <dbReference type="ARBA" id="ARBA00000085"/>
    </source>
</evidence>
<feature type="transmembrane region" description="Helical" evidence="7">
    <location>
        <begin position="41"/>
        <end position="61"/>
    </location>
</feature>
<evidence type="ECO:0000256" key="2">
    <source>
        <dbReference type="ARBA" id="ARBA00012438"/>
    </source>
</evidence>
<evidence type="ECO:0000259" key="8">
    <source>
        <dbReference type="PROSITE" id="PS50109"/>
    </source>
</evidence>
<feature type="transmembrane region" description="Helical" evidence="7">
    <location>
        <begin position="134"/>
        <end position="151"/>
    </location>
</feature>
<dbReference type="InterPro" id="IPR003661">
    <property type="entry name" value="HisK_dim/P_dom"/>
</dbReference>
<feature type="domain" description="Histidine kinase" evidence="8">
    <location>
        <begin position="250"/>
        <end position="473"/>
    </location>
</feature>
<dbReference type="InterPro" id="IPR003594">
    <property type="entry name" value="HATPase_dom"/>
</dbReference>
<evidence type="ECO:0000313" key="10">
    <source>
        <dbReference type="Proteomes" id="UP000632377"/>
    </source>
</evidence>
<dbReference type="PRINTS" id="PR00344">
    <property type="entry name" value="BCTRLSENSOR"/>
</dbReference>
<dbReference type="SMART" id="SM00388">
    <property type="entry name" value="HisKA"/>
    <property type="match status" value="1"/>
</dbReference>
<dbReference type="SUPFAM" id="SSF55874">
    <property type="entry name" value="ATPase domain of HSP90 chaperone/DNA topoisomerase II/histidine kinase"/>
    <property type="match status" value="1"/>
</dbReference>
<dbReference type="InterPro" id="IPR050736">
    <property type="entry name" value="Sensor_HK_Regulatory"/>
</dbReference>
<reference evidence="9 10" key="1">
    <citation type="submission" date="2021-01" db="EMBL/GenBank/DDBJ databases">
        <title>Genome public.</title>
        <authorList>
            <person name="Liu C."/>
            <person name="Sun Q."/>
        </authorList>
    </citation>
    <scope>NUCLEOTIDE SEQUENCE [LARGE SCALE GENOMIC DNA]</scope>
    <source>
        <strain evidence="9 10">YIM B02515</strain>
    </source>
</reference>
<comment type="catalytic activity">
    <reaction evidence="1">
        <text>ATP + protein L-histidine = ADP + protein N-phospho-L-histidine.</text>
        <dbReference type="EC" id="2.7.13.3"/>
    </reaction>
</comment>
<protein>
    <recommendedName>
        <fullName evidence="2">histidine kinase</fullName>
        <ecNumber evidence="2">2.7.13.3</ecNumber>
    </recommendedName>
</protein>
<dbReference type="CDD" id="cd00082">
    <property type="entry name" value="HisKA"/>
    <property type="match status" value="1"/>
</dbReference>
<dbReference type="GO" id="GO:0016301">
    <property type="term" value="F:kinase activity"/>
    <property type="evidence" value="ECO:0007669"/>
    <property type="project" value="UniProtKB-KW"/>
</dbReference>
<dbReference type="PANTHER" id="PTHR43711">
    <property type="entry name" value="TWO-COMPONENT HISTIDINE KINASE"/>
    <property type="match status" value="1"/>
</dbReference>
<dbReference type="PANTHER" id="PTHR43711:SF26">
    <property type="entry name" value="SENSOR HISTIDINE KINASE RCSC"/>
    <property type="match status" value="1"/>
</dbReference>
<accession>A0ABS1TBB2</accession>
<keyword evidence="7" id="KW-0812">Transmembrane</keyword>
<dbReference type="SMART" id="SM00387">
    <property type="entry name" value="HATPase_c"/>
    <property type="match status" value="1"/>
</dbReference>
<dbReference type="SUPFAM" id="SSF47384">
    <property type="entry name" value="Homodimeric domain of signal transducing histidine kinase"/>
    <property type="match status" value="1"/>
</dbReference>
<dbReference type="Proteomes" id="UP000632377">
    <property type="component" value="Unassembled WGS sequence"/>
</dbReference>
<keyword evidence="7" id="KW-1133">Transmembrane helix</keyword>
<dbReference type="RefSeq" id="WP_202748212.1">
    <property type="nucleotide sequence ID" value="NZ_JAESWC010000002.1"/>
</dbReference>
<dbReference type="Pfam" id="PF02518">
    <property type="entry name" value="HATPase_c"/>
    <property type="match status" value="1"/>
</dbReference>
<dbReference type="EC" id="2.7.13.3" evidence="2"/>
<feature type="transmembrane region" description="Helical" evidence="7">
    <location>
        <begin position="185"/>
        <end position="203"/>
    </location>
</feature>
<keyword evidence="4" id="KW-0808">Transferase</keyword>
<dbReference type="CDD" id="cd16922">
    <property type="entry name" value="HATPase_EvgS-ArcB-TorS-like"/>
    <property type="match status" value="1"/>
</dbReference>
<evidence type="ECO:0000256" key="6">
    <source>
        <dbReference type="ARBA" id="ARBA00023012"/>
    </source>
</evidence>
<dbReference type="PROSITE" id="PS50109">
    <property type="entry name" value="HIS_KIN"/>
    <property type="match status" value="1"/>
</dbReference>
<proteinExistence type="predicted"/>
<gene>
    <name evidence="9" type="ORF">JK636_07565</name>
</gene>
<dbReference type="Pfam" id="PF00512">
    <property type="entry name" value="HisKA"/>
    <property type="match status" value="1"/>
</dbReference>
<name>A0ABS1TBB2_9CLOT</name>
<evidence type="ECO:0000256" key="3">
    <source>
        <dbReference type="ARBA" id="ARBA00022553"/>
    </source>
</evidence>
<keyword evidence="3" id="KW-0597">Phosphoprotein</keyword>
<organism evidence="9 10">
    <name type="scientific">Clostridium rhizosphaerae</name>
    <dbReference type="NCBI Taxonomy" id="2803861"/>
    <lineage>
        <taxon>Bacteria</taxon>
        <taxon>Bacillati</taxon>
        <taxon>Bacillota</taxon>
        <taxon>Clostridia</taxon>
        <taxon>Eubacteriales</taxon>
        <taxon>Clostridiaceae</taxon>
        <taxon>Clostridium</taxon>
    </lineage>
</organism>
<keyword evidence="10" id="KW-1185">Reference proteome</keyword>
<keyword evidence="5 9" id="KW-0418">Kinase</keyword>
<dbReference type="InterPro" id="IPR036097">
    <property type="entry name" value="HisK_dim/P_sf"/>
</dbReference>
<sequence>MFGNVPLIKLNSKNSEIKKIPIEYKEELQLQLLKSNLQKEAVLSFMFLLIGTFLPGMRFISKFWNIDRNIYCYFFYLHMALLIAPFAFLAALFFVRNDIASNIKLCKWMHRIICFFLLAFCAIISIQNRNIDRLPFPYLIIMFYITFVIFLDKKERYFVYIISYMIYIIGCVVLGADIYHSIRNALLITFLIIMALKVSNINYCSFATDFINNKLILDKNKELDKLLKQRTKELNETMEYEKLRAAFFANISHELRTPLNVIFSAEQMIDLTINGEIRNYGKEDIKKYSKLIKQNCYRLIRLVANLIDITKIDAGYFQVNLENSDIIKVVEDITLSVAAFAEQRDLILVFDTEIEELTIACDPDKIERIMLNLLSNAVKFTPKGGSIFVNIYEKADSISIVVKDTGIGIPENMRQSIFERFVQVDRSISRNQEGSGIGLSLVKSLVDLHGGTISLVSEEGKGSKFTIELPKRTVDKNAEVQDGAFIDVKQNVEKIEIEFSDIYE</sequence>
<feature type="transmembrane region" description="Helical" evidence="7">
    <location>
        <begin position="108"/>
        <end position="127"/>
    </location>
</feature>
<comment type="caution">
    <text evidence="9">The sequence shown here is derived from an EMBL/GenBank/DDBJ whole genome shotgun (WGS) entry which is preliminary data.</text>
</comment>
<dbReference type="InterPro" id="IPR036890">
    <property type="entry name" value="HATPase_C_sf"/>
</dbReference>
<dbReference type="Gene3D" id="1.10.287.130">
    <property type="match status" value="1"/>
</dbReference>